<dbReference type="InterPro" id="IPR001959">
    <property type="entry name" value="Transposase"/>
</dbReference>
<evidence type="ECO:0000256" key="4">
    <source>
        <dbReference type="ARBA" id="ARBA00023172"/>
    </source>
</evidence>
<keyword evidence="2" id="KW-0815">Transposition</keyword>
<organism evidence="7 8">
    <name type="scientific">Dolichospermum heterosporum TAC447</name>
    <dbReference type="NCBI Taxonomy" id="747523"/>
    <lineage>
        <taxon>Bacteria</taxon>
        <taxon>Bacillati</taxon>
        <taxon>Cyanobacteriota</taxon>
        <taxon>Cyanophyceae</taxon>
        <taxon>Nostocales</taxon>
        <taxon>Aphanizomenonaceae</taxon>
        <taxon>Dolichospermum</taxon>
        <taxon>Dolichospermum heterosporum</taxon>
    </lineage>
</organism>
<dbReference type="NCBIfam" id="TIGR01766">
    <property type="entry name" value="IS200/IS605 family accessory protein TnpB-like domain"/>
    <property type="match status" value="1"/>
</dbReference>
<reference evidence="7" key="1">
    <citation type="submission" date="2022-06" db="EMBL/GenBank/DDBJ databases">
        <title>Nostosin G and Spiroidesin B from the Cyanobacterium Dolichospermum sp. NIES-1697.</title>
        <authorList>
            <person name="Phan C.-S."/>
            <person name="Mehjabin J.J."/>
            <person name="Anas A.R.J."/>
            <person name="Hayasaka M."/>
            <person name="Onoki R."/>
            <person name="Wang J."/>
            <person name="Umezawa T."/>
            <person name="Washio K."/>
            <person name="Morikawa M."/>
            <person name="Okino T."/>
        </authorList>
    </citation>
    <scope>NUCLEOTIDE SEQUENCE</scope>
    <source>
        <strain evidence="7">NIES-1697</strain>
    </source>
</reference>
<comment type="similarity">
    <text evidence="1">In the C-terminal section; belongs to the transposase 35 family.</text>
</comment>
<dbReference type="RefSeq" id="WP_257120453.1">
    <property type="nucleotide sequence ID" value="NZ_CP099464.1"/>
</dbReference>
<accession>A0ABY5LSB6</accession>
<proteinExistence type="inferred from homology"/>
<gene>
    <name evidence="7" type="ORF">NG743_16305</name>
</gene>
<name>A0ABY5LSB6_9CYAN</name>
<keyword evidence="3" id="KW-0238">DNA-binding</keyword>
<feature type="domain" description="Cas12f1-like TNB" evidence="6">
    <location>
        <begin position="181"/>
        <end position="252"/>
    </location>
</feature>
<evidence type="ECO:0000259" key="6">
    <source>
        <dbReference type="Pfam" id="PF07282"/>
    </source>
</evidence>
<protein>
    <submittedName>
        <fullName evidence="7">Transposase</fullName>
    </submittedName>
</protein>
<dbReference type="Pfam" id="PF07282">
    <property type="entry name" value="Cas12f1-like_TNB"/>
    <property type="match status" value="1"/>
</dbReference>
<dbReference type="InterPro" id="IPR010095">
    <property type="entry name" value="Cas12f1-like_TNB"/>
</dbReference>
<dbReference type="Pfam" id="PF01385">
    <property type="entry name" value="OrfB_IS605"/>
    <property type="match status" value="1"/>
</dbReference>
<evidence type="ECO:0000313" key="7">
    <source>
        <dbReference type="EMBL" id="UUO13632.1"/>
    </source>
</evidence>
<evidence type="ECO:0000313" key="8">
    <source>
        <dbReference type="Proteomes" id="UP001057561"/>
    </source>
</evidence>
<evidence type="ECO:0000256" key="1">
    <source>
        <dbReference type="ARBA" id="ARBA00008761"/>
    </source>
</evidence>
<dbReference type="EMBL" id="CP099464">
    <property type="protein sequence ID" value="UUO13632.1"/>
    <property type="molecule type" value="Genomic_DNA"/>
</dbReference>
<keyword evidence="8" id="KW-1185">Reference proteome</keyword>
<dbReference type="Proteomes" id="UP001057561">
    <property type="component" value="Chromosome"/>
</dbReference>
<evidence type="ECO:0000256" key="2">
    <source>
        <dbReference type="ARBA" id="ARBA00022578"/>
    </source>
</evidence>
<dbReference type="NCBIfam" id="NF040570">
    <property type="entry name" value="guided_TnpB"/>
    <property type="match status" value="1"/>
</dbReference>
<evidence type="ECO:0000256" key="3">
    <source>
        <dbReference type="ARBA" id="ARBA00023125"/>
    </source>
</evidence>
<keyword evidence="4" id="KW-0233">DNA recombination</keyword>
<feature type="domain" description="Probable transposase IS891/IS1136/IS1341" evidence="5">
    <location>
        <begin position="50"/>
        <end position="162"/>
    </location>
</feature>
<evidence type="ECO:0000259" key="5">
    <source>
        <dbReference type="Pfam" id="PF01385"/>
    </source>
</evidence>
<sequence>MENAVSKKALKQGLISPSGLPISIKTKLTQIEEVRIIPKNNVYILEAVYEREETTIEVNNRIAAIDIGLNNLATVSSNCLDFQPFIVCGKAIRSCNQFYNKVKASLQSQLPKNQKSSRKIEALTLKRNNKVDYYLHTASRFIINQLVSQNITHLIIGKNENWKQNINLGSKTNQNFTNIPHARFIQQLEYKAKLVGIKVQIVEESYTSKCSFLDFEPIKKHEQYLGKRVKRGLFRSKSGQPYSADLNGSLNILRKVVGESIFDRNSVERLVVSPVRCKPYQAGNI</sequence>